<evidence type="ECO:0000313" key="9">
    <source>
        <dbReference type="EMBL" id="MFC4617657.1"/>
    </source>
</evidence>
<evidence type="ECO:0000256" key="1">
    <source>
        <dbReference type="ARBA" id="ARBA00004651"/>
    </source>
</evidence>
<evidence type="ECO:0000256" key="5">
    <source>
        <dbReference type="ARBA" id="ARBA00022989"/>
    </source>
</evidence>
<feature type="transmembrane region" description="Helical" evidence="7">
    <location>
        <begin position="212"/>
        <end position="231"/>
    </location>
</feature>
<protein>
    <submittedName>
        <fullName evidence="9">MFS transporter</fullName>
    </submittedName>
</protein>
<feature type="transmembrane region" description="Helical" evidence="7">
    <location>
        <begin position="284"/>
        <end position="302"/>
    </location>
</feature>
<name>A0ABV9GI56_9BACL</name>
<feature type="transmembrane region" description="Helical" evidence="7">
    <location>
        <begin position="372"/>
        <end position="396"/>
    </location>
</feature>
<comment type="similarity">
    <text evidence="2">Belongs to the major facilitator superfamily.</text>
</comment>
<feature type="transmembrane region" description="Helical" evidence="7">
    <location>
        <begin position="103"/>
        <end position="127"/>
    </location>
</feature>
<dbReference type="InterPro" id="IPR020846">
    <property type="entry name" value="MFS_dom"/>
</dbReference>
<feature type="domain" description="Major facilitator superfamily (MFS) profile" evidence="8">
    <location>
        <begin position="14"/>
        <end position="398"/>
    </location>
</feature>
<gene>
    <name evidence="9" type="ORF">ACFO4N_02815</name>
</gene>
<reference evidence="10" key="1">
    <citation type="journal article" date="2019" name="Int. J. Syst. Evol. Microbiol.">
        <title>The Global Catalogue of Microorganisms (GCM) 10K type strain sequencing project: providing services to taxonomists for standard genome sequencing and annotation.</title>
        <authorList>
            <consortium name="The Broad Institute Genomics Platform"/>
            <consortium name="The Broad Institute Genome Sequencing Center for Infectious Disease"/>
            <person name="Wu L."/>
            <person name="Ma J."/>
        </authorList>
    </citation>
    <scope>NUCLEOTIDE SEQUENCE [LARGE SCALE GENOMIC DNA]</scope>
    <source>
        <strain evidence="10">CGMCC 1.16306</strain>
    </source>
</reference>
<dbReference type="Gene3D" id="1.20.1250.20">
    <property type="entry name" value="MFS general substrate transporter like domains"/>
    <property type="match status" value="2"/>
</dbReference>
<dbReference type="InterPro" id="IPR051788">
    <property type="entry name" value="MFS_Transporter"/>
</dbReference>
<feature type="transmembrane region" description="Helical" evidence="7">
    <location>
        <begin position="167"/>
        <end position="186"/>
    </location>
</feature>
<feature type="transmembrane region" description="Helical" evidence="7">
    <location>
        <begin position="340"/>
        <end position="360"/>
    </location>
</feature>
<dbReference type="Pfam" id="PF07690">
    <property type="entry name" value="MFS_1"/>
    <property type="match status" value="1"/>
</dbReference>
<keyword evidence="3" id="KW-0813">Transport</keyword>
<evidence type="ECO:0000256" key="2">
    <source>
        <dbReference type="ARBA" id="ARBA00008335"/>
    </source>
</evidence>
<evidence type="ECO:0000256" key="3">
    <source>
        <dbReference type="ARBA" id="ARBA00022448"/>
    </source>
</evidence>
<feature type="transmembrane region" description="Helical" evidence="7">
    <location>
        <begin position="20"/>
        <end position="41"/>
    </location>
</feature>
<dbReference type="SUPFAM" id="SSF103473">
    <property type="entry name" value="MFS general substrate transporter"/>
    <property type="match status" value="1"/>
</dbReference>
<keyword evidence="6 7" id="KW-0472">Membrane</keyword>
<evidence type="ECO:0000256" key="4">
    <source>
        <dbReference type="ARBA" id="ARBA00022692"/>
    </source>
</evidence>
<sequence>MFSICGGGDRLKTFTIAACALYFLSGLVVTTLGAVLTPLLAHYHLTYTIGGQLVFLGQLGFLIGVPLATVLLKRLQEKTVLSIAAAIVAVAQLGMLSLPPFGWVIACNFLNGMSVATLETVVATLMIEVFIGRRAVAMSYLEVAFGLGAIFAPMFASFLITHNMWRYAFFLTGVFAIFMAVVWKVLTFSKENVSQTAPMDASRDIPRFIKRITKWQLLALFVVMIFMYAGVEGSLNNYLPAIFITHLNENRSHASISIGIFWVLMVVGRLMTGWIIRKITYSRFLTGSILGTMICLILFATFKHDVLGYILVGLLGLIMSGMYSITMVYANHTLPGKERIVTSAITAFSGLGGAVLPGMIGWAMDHTSAVSVIWIITAMAGLYLVALLSVLVIHYVNAKQTPSRHVAS</sequence>
<feature type="transmembrane region" description="Helical" evidence="7">
    <location>
        <begin position="139"/>
        <end position="161"/>
    </location>
</feature>
<evidence type="ECO:0000259" key="8">
    <source>
        <dbReference type="PROSITE" id="PS50850"/>
    </source>
</evidence>
<feature type="transmembrane region" description="Helical" evidence="7">
    <location>
        <begin position="53"/>
        <end position="72"/>
    </location>
</feature>
<feature type="transmembrane region" description="Helical" evidence="7">
    <location>
        <begin position="251"/>
        <end position="272"/>
    </location>
</feature>
<dbReference type="EMBL" id="JBHSFW010000001">
    <property type="protein sequence ID" value="MFC4617657.1"/>
    <property type="molecule type" value="Genomic_DNA"/>
</dbReference>
<feature type="transmembrane region" description="Helical" evidence="7">
    <location>
        <begin position="79"/>
        <end position="97"/>
    </location>
</feature>
<dbReference type="PANTHER" id="PTHR23514">
    <property type="entry name" value="BYPASS OF STOP CODON PROTEIN 6"/>
    <property type="match status" value="1"/>
</dbReference>
<keyword evidence="5 7" id="KW-1133">Transmembrane helix</keyword>
<comment type="subcellular location">
    <subcellularLocation>
        <location evidence="1">Cell membrane</location>
        <topology evidence="1">Multi-pass membrane protein</topology>
    </subcellularLocation>
</comment>
<dbReference type="PANTHER" id="PTHR23514:SF3">
    <property type="entry name" value="BYPASS OF STOP CODON PROTEIN 6"/>
    <property type="match status" value="1"/>
</dbReference>
<comment type="caution">
    <text evidence="9">The sequence shown here is derived from an EMBL/GenBank/DDBJ whole genome shotgun (WGS) entry which is preliminary data.</text>
</comment>
<dbReference type="InterPro" id="IPR036259">
    <property type="entry name" value="MFS_trans_sf"/>
</dbReference>
<dbReference type="PROSITE" id="PS50850">
    <property type="entry name" value="MFS"/>
    <property type="match status" value="1"/>
</dbReference>
<evidence type="ECO:0000256" key="7">
    <source>
        <dbReference type="SAM" id="Phobius"/>
    </source>
</evidence>
<feature type="transmembrane region" description="Helical" evidence="7">
    <location>
        <begin position="308"/>
        <end position="328"/>
    </location>
</feature>
<evidence type="ECO:0000313" key="10">
    <source>
        <dbReference type="Proteomes" id="UP001596022"/>
    </source>
</evidence>
<dbReference type="Proteomes" id="UP001596022">
    <property type="component" value="Unassembled WGS sequence"/>
</dbReference>
<evidence type="ECO:0000256" key="6">
    <source>
        <dbReference type="ARBA" id="ARBA00023136"/>
    </source>
</evidence>
<organism evidence="9 10">
    <name type="scientific">Camelliibacillus cellulosilyticus</name>
    <dbReference type="NCBI Taxonomy" id="2174486"/>
    <lineage>
        <taxon>Bacteria</taxon>
        <taxon>Bacillati</taxon>
        <taxon>Bacillota</taxon>
        <taxon>Bacilli</taxon>
        <taxon>Bacillales</taxon>
        <taxon>Sporolactobacillaceae</taxon>
        <taxon>Camelliibacillus</taxon>
    </lineage>
</organism>
<proteinExistence type="inferred from homology"/>
<keyword evidence="4 7" id="KW-0812">Transmembrane</keyword>
<dbReference type="InterPro" id="IPR011701">
    <property type="entry name" value="MFS"/>
</dbReference>
<dbReference type="RefSeq" id="WP_376844689.1">
    <property type="nucleotide sequence ID" value="NZ_JBHSFW010000001.1"/>
</dbReference>
<accession>A0ABV9GI56</accession>
<keyword evidence="10" id="KW-1185">Reference proteome</keyword>